<dbReference type="Proteomes" id="UP001488838">
    <property type="component" value="Unassembled WGS sequence"/>
</dbReference>
<dbReference type="FunFam" id="1.20.1050.10:FF:000101">
    <property type="entry name" value="Glutathione S-transferase Mu 4"/>
    <property type="match status" value="1"/>
</dbReference>
<dbReference type="GO" id="GO:0042178">
    <property type="term" value="P:xenobiotic catabolic process"/>
    <property type="evidence" value="ECO:0007669"/>
    <property type="project" value="UniProtKB-ARBA"/>
</dbReference>
<evidence type="ECO:0000256" key="5">
    <source>
        <dbReference type="ARBA" id="ARBA00047960"/>
    </source>
</evidence>
<gene>
    <name evidence="7" type="ORF">U0070_025890</name>
</gene>
<proteinExistence type="inferred from homology"/>
<accession>A0AAW0HTR7</accession>
<organism evidence="7 8">
    <name type="scientific">Myodes glareolus</name>
    <name type="common">Bank vole</name>
    <name type="synonym">Clethrionomys glareolus</name>
    <dbReference type="NCBI Taxonomy" id="447135"/>
    <lineage>
        <taxon>Eukaryota</taxon>
        <taxon>Metazoa</taxon>
        <taxon>Chordata</taxon>
        <taxon>Craniata</taxon>
        <taxon>Vertebrata</taxon>
        <taxon>Euteleostomi</taxon>
        <taxon>Mammalia</taxon>
        <taxon>Eutheria</taxon>
        <taxon>Euarchontoglires</taxon>
        <taxon>Glires</taxon>
        <taxon>Rodentia</taxon>
        <taxon>Myomorpha</taxon>
        <taxon>Muroidea</taxon>
        <taxon>Cricetidae</taxon>
        <taxon>Arvicolinae</taxon>
        <taxon>Myodes</taxon>
    </lineage>
</organism>
<evidence type="ECO:0000256" key="1">
    <source>
        <dbReference type="ARBA" id="ARBA00005861"/>
    </source>
</evidence>
<sequence>MPMTLGYWDIRGEKLKGEYLEQLPGMMKLFSQFLGKQTWFVGEKITFVDFLAYDIRDLHRIFEPKCLEHSQT</sequence>
<evidence type="ECO:0000256" key="4">
    <source>
        <dbReference type="ARBA" id="ARBA00022679"/>
    </source>
</evidence>
<reference evidence="7 8" key="1">
    <citation type="journal article" date="2023" name="bioRxiv">
        <title>Conserved and derived expression patterns and positive selection on dental genes reveal complex evolutionary context of ever-growing rodent molars.</title>
        <authorList>
            <person name="Calamari Z.T."/>
            <person name="Song A."/>
            <person name="Cohen E."/>
            <person name="Akter M."/>
            <person name="Roy R.D."/>
            <person name="Hallikas O."/>
            <person name="Christensen M.M."/>
            <person name="Li P."/>
            <person name="Marangoni P."/>
            <person name="Jernvall J."/>
            <person name="Klein O.D."/>
        </authorList>
    </citation>
    <scope>NUCLEOTIDE SEQUENCE [LARGE SCALE GENOMIC DNA]</scope>
    <source>
        <strain evidence="7">V071</strain>
    </source>
</reference>
<dbReference type="GO" id="GO:0004364">
    <property type="term" value="F:glutathione transferase activity"/>
    <property type="evidence" value="ECO:0007669"/>
    <property type="project" value="UniProtKB-EC"/>
</dbReference>
<comment type="caution">
    <text evidence="7">The sequence shown here is derived from an EMBL/GenBank/DDBJ whole genome shotgun (WGS) entry which is preliminary data.</text>
</comment>
<dbReference type="Pfam" id="PF00043">
    <property type="entry name" value="GST_C"/>
    <property type="match status" value="1"/>
</dbReference>
<evidence type="ECO:0000313" key="7">
    <source>
        <dbReference type="EMBL" id="KAK7805565.1"/>
    </source>
</evidence>
<comment type="catalytic activity">
    <reaction evidence="5">
        <text>RX + glutathione = an S-substituted glutathione + a halide anion + H(+)</text>
        <dbReference type="Rhea" id="RHEA:16437"/>
        <dbReference type="ChEBI" id="CHEBI:15378"/>
        <dbReference type="ChEBI" id="CHEBI:16042"/>
        <dbReference type="ChEBI" id="CHEBI:17792"/>
        <dbReference type="ChEBI" id="CHEBI:57925"/>
        <dbReference type="ChEBI" id="CHEBI:90779"/>
        <dbReference type="EC" id="2.5.1.18"/>
    </reaction>
</comment>
<dbReference type="InterPro" id="IPR036282">
    <property type="entry name" value="Glutathione-S-Trfase_C_sf"/>
</dbReference>
<evidence type="ECO:0000256" key="2">
    <source>
        <dbReference type="ARBA" id="ARBA00011738"/>
    </source>
</evidence>
<dbReference type="EMBL" id="JBBHLL010000337">
    <property type="protein sequence ID" value="KAK7805565.1"/>
    <property type="molecule type" value="Genomic_DNA"/>
</dbReference>
<dbReference type="InterPro" id="IPR010987">
    <property type="entry name" value="Glutathione-S-Trfase_C-like"/>
</dbReference>
<keyword evidence="8" id="KW-1185">Reference proteome</keyword>
<dbReference type="PROSITE" id="PS50405">
    <property type="entry name" value="GST_CTER"/>
    <property type="match status" value="1"/>
</dbReference>
<dbReference type="EC" id="2.5.1.18" evidence="3"/>
<name>A0AAW0HTR7_MYOGA</name>
<comment type="subunit">
    <text evidence="2">Homodimer.</text>
</comment>
<protein>
    <recommendedName>
        <fullName evidence="3">glutathione transferase</fullName>
        <ecNumber evidence="3">2.5.1.18</ecNumber>
    </recommendedName>
</protein>
<feature type="domain" description="GST C-terminal" evidence="6">
    <location>
        <begin position="1"/>
        <end position="72"/>
    </location>
</feature>
<keyword evidence="4" id="KW-0808">Transferase</keyword>
<comment type="similarity">
    <text evidence="1">Belongs to the GST superfamily. Mu family.</text>
</comment>
<evidence type="ECO:0000256" key="3">
    <source>
        <dbReference type="ARBA" id="ARBA00012452"/>
    </source>
</evidence>
<dbReference type="InterPro" id="IPR004046">
    <property type="entry name" value="GST_C"/>
</dbReference>
<evidence type="ECO:0000313" key="8">
    <source>
        <dbReference type="Proteomes" id="UP001488838"/>
    </source>
</evidence>
<dbReference type="SUPFAM" id="SSF47616">
    <property type="entry name" value="GST C-terminal domain-like"/>
    <property type="match status" value="1"/>
</dbReference>
<dbReference type="Gene3D" id="1.20.1050.10">
    <property type="match status" value="1"/>
</dbReference>
<evidence type="ECO:0000259" key="6">
    <source>
        <dbReference type="PROSITE" id="PS50405"/>
    </source>
</evidence>
<dbReference type="AlphaFoldDB" id="A0AAW0HTR7"/>